<accession>A0ABV1M292</accession>
<dbReference type="Pfam" id="PF06983">
    <property type="entry name" value="3-dmu-9_3-mt"/>
    <property type="match status" value="1"/>
</dbReference>
<comment type="caution">
    <text evidence="2">The sequence shown here is derived from an EMBL/GenBank/DDBJ whole genome shotgun (WGS) entry which is preliminary data.</text>
</comment>
<dbReference type="EMBL" id="JBEFLD010000003">
    <property type="protein sequence ID" value="MEQ6290171.1"/>
    <property type="molecule type" value="Genomic_DNA"/>
</dbReference>
<sequence length="159" mass="17103">MSSKNTICLWFDRDAFDAATFYAATFPDSAVGTVLRAPGDYPAGKQGDVLTVEFTVAGIPCLGLNGGPYCTHSEAFSFQIATDDQAETDRLWQAIVGNGGEESECGWCKDRWGLSWQITPRALIAAISDPDPAAAKRAFDAMMTMRKIDIAAIEAARQG</sequence>
<dbReference type="SUPFAM" id="SSF54593">
    <property type="entry name" value="Glyoxalase/Bleomycin resistance protein/Dihydroxybiphenyl dioxygenase"/>
    <property type="match status" value="1"/>
</dbReference>
<dbReference type="PANTHER" id="PTHR33990">
    <property type="entry name" value="PROTEIN YJDN-RELATED"/>
    <property type="match status" value="1"/>
</dbReference>
<feature type="domain" description="PhnB-like" evidence="1">
    <location>
        <begin position="4"/>
        <end position="119"/>
    </location>
</feature>
<dbReference type="CDD" id="cd06588">
    <property type="entry name" value="PhnB_like"/>
    <property type="match status" value="1"/>
</dbReference>
<keyword evidence="3" id="KW-1185">Reference proteome</keyword>
<dbReference type="InterPro" id="IPR028973">
    <property type="entry name" value="PhnB-like"/>
</dbReference>
<dbReference type="Gene3D" id="3.10.180.10">
    <property type="entry name" value="2,3-Dihydroxybiphenyl 1,2-Dioxygenase, domain 1"/>
    <property type="match status" value="1"/>
</dbReference>
<evidence type="ECO:0000313" key="3">
    <source>
        <dbReference type="Proteomes" id="UP001433638"/>
    </source>
</evidence>
<name>A0ABV1M292_9NEIS</name>
<organism evidence="2 3">
    <name type="scientific">Vogesella oryzagri</name>
    <dbReference type="NCBI Taxonomy" id="3160864"/>
    <lineage>
        <taxon>Bacteria</taxon>
        <taxon>Pseudomonadati</taxon>
        <taxon>Pseudomonadota</taxon>
        <taxon>Betaproteobacteria</taxon>
        <taxon>Neisseriales</taxon>
        <taxon>Chromobacteriaceae</taxon>
        <taxon>Vogesella</taxon>
    </lineage>
</organism>
<gene>
    <name evidence="2" type="ORF">ABNW52_06025</name>
</gene>
<evidence type="ECO:0000313" key="2">
    <source>
        <dbReference type="EMBL" id="MEQ6290171.1"/>
    </source>
</evidence>
<dbReference type="PIRSF" id="PIRSF021700">
    <property type="entry name" value="3_dmu_93_MTrfase"/>
    <property type="match status" value="1"/>
</dbReference>
<proteinExistence type="predicted"/>
<dbReference type="PANTHER" id="PTHR33990:SF2">
    <property type="entry name" value="PHNB-LIKE DOMAIN-CONTAINING PROTEIN"/>
    <property type="match status" value="1"/>
</dbReference>
<reference evidence="2" key="1">
    <citation type="submission" date="2024-06" db="EMBL/GenBank/DDBJ databases">
        <title>Genome sequence of Vogesella sp. MAHUQ-64.</title>
        <authorList>
            <person name="Huq M.A."/>
        </authorList>
    </citation>
    <scope>NUCLEOTIDE SEQUENCE</scope>
    <source>
        <strain evidence="2">MAHUQ-64</strain>
    </source>
</reference>
<protein>
    <submittedName>
        <fullName evidence="2">VOC family protein</fullName>
    </submittedName>
</protein>
<dbReference type="InterPro" id="IPR009725">
    <property type="entry name" value="3_dmu_93_MTrfase"/>
</dbReference>
<evidence type="ECO:0000259" key="1">
    <source>
        <dbReference type="Pfam" id="PF06983"/>
    </source>
</evidence>
<dbReference type="InterPro" id="IPR029068">
    <property type="entry name" value="Glyas_Bleomycin-R_OHBP_Dase"/>
</dbReference>
<dbReference type="RefSeq" id="WP_349585426.1">
    <property type="nucleotide sequence ID" value="NZ_JBEFLD010000003.1"/>
</dbReference>
<dbReference type="Proteomes" id="UP001433638">
    <property type="component" value="Unassembled WGS sequence"/>
</dbReference>